<dbReference type="AlphaFoldDB" id="A0A2X1B8V6"/>
<protein>
    <recommendedName>
        <fullName evidence="1">CN hydrolase domain-containing protein</fullName>
    </recommendedName>
</protein>
<dbReference type="SUPFAM" id="SSF56317">
    <property type="entry name" value="Carbon-nitrogen hydrolase"/>
    <property type="match status" value="1"/>
</dbReference>
<accession>A0A2X1B8V6</accession>
<dbReference type="Gene3D" id="3.60.110.10">
    <property type="entry name" value="Carbon-nitrogen hydrolase"/>
    <property type="match status" value="1"/>
</dbReference>
<evidence type="ECO:0000313" key="3">
    <source>
        <dbReference type="Proteomes" id="UP000251431"/>
    </source>
</evidence>
<dbReference type="Proteomes" id="UP000251431">
    <property type="component" value="Unassembled WGS sequence"/>
</dbReference>
<proteinExistence type="predicted"/>
<dbReference type="EMBL" id="UAQE01000004">
    <property type="protein sequence ID" value="SPU38251.1"/>
    <property type="molecule type" value="Genomic_DNA"/>
</dbReference>
<sequence>MDINKLVDSLFCNQCVSIDILKGNIQCEYSYCECKANSNFASLLDMFANLCYLVDGSNFKDFNSELNFIDPREIRRHTMEINQTWNNHISEKTYSSNEYKYISSQSLYIIKEDLKTQKNNNSLLLRVVFWIRTLDNYFSILLDYIDNEIINESHFPTKRGVLLLRLKSKVADYVFNIRKEVPHTDPNRLKLRYFLNNLHLSKKVSADNYIKHRYLDFGTSKSFKNNDIEDLKIGFLSGDFTVDDYDWCIEESSNTSKLFYFNGINNKNEYCEIITKKVKELLESNPHFIILPELFTPVDLQEKIQQEIDDYYFRKTMKDEPVNLLMVFPGSFHSWDHNNTYIFNVSRVINSSGELVEMIYKQNQFIIKKDENHTGILESFKKHDGYEKISFTNKDITIFDTSLGRIAILICIDFIIDEIAEVLEDRLVDIIFVMAMTPKPDSGKFKRRFQELSEKNKAVVIIGNNGSKAVKNVINLPGINKPYTTNSFSEVKSISEIF</sequence>
<feature type="domain" description="CN hydrolase" evidence="1">
    <location>
        <begin position="278"/>
        <end position="437"/>
    </location>
</feature>
<dbReference type="RefSeq" id="WP_112118296.1">
    <property type="nucleotide sequence ID" value="NZ_UAQE01000004.1"/>
</dbReference>
<organism evidence="2 3">
    <name type="scientific">Lysinibacillus capsici</name>
    <dbReference type="NCBI Taxonomy" id="2115968"/>
    <lineage>
        <taxon>Bacteria</taxon>
        <taxon>Bacillati</taxon>
        <taxon>Bacillota</taxon>
        <taxon>Bacilli</taxon>
        <taxon>Bacillales</taxon>
        <taxon>Bacillaceae</taxon>
        <taxon>Lysinibacillus</taxon>
    </lineage>
</organism>
<evidence type="ECO:0000259" key="1">
    <source>
        <dbReference type="Pfam" id="PF00795"/>
    </source>
</evidence>
<dbReference type="InterPro" id="IPR003010">
    <property type="entry name" value="C-N_Hydrolase"/>
</dbReference>
<name>A0A2X1B8V6_9BACI</name>
<reference evidence="2 3" key="1">
    <citation type="submission" date="2018-06" db="EMBL/GenBank/DDBJ databases">
        <authorList>
            <consortium name="Pathogen Informatics"/>
            <person name="Doyle S."/>
        </authorList>
    </citation>
    <scope>NUCLEOTIDE SEQUENCE [LARGE SCALE GENOMIC DNA]</scope>
    <source>
        <strain evidence="2 3">NCTC7582</strain>
    </source>
</reference>
<gene>
    <name evidence="2" type="ORF">NCTC7582_04205</name>
</gene>
<dbReference type="InterPro" id="IPR036526">
    <property type="entry name" value="C-N_Hydrolase_sf"/>
</dbReference>
<dbReference type="Pfam" id="PF00795">
    <property type="entry name" value="CN_hydrolase"/>
    <property type="match status" value="1"/>
</dbReference>
<evidence type="ECO:0000313" key="2">
    <source>
        <dbReference type="EMBL" id="SPU38251.1"/>
    </source>
</evidence>